<dbReference type="Proteomes" id="UP000419138">
    <property type="component" value="Unassembled WGS sequence"/>
</dbReference>
<keyword evidence="2" id="KW-0238">DNA-binding</keyword>
<evidence type="ECO:0000256" key="2">
    <source>
        <dbReference type="ARBA" id="ARBA00023125"/>
    </source>
</evidence>
<dbReference type="GO" id="GO:0003677">
    <property type="term" value="F:DNA binding"/>
    <property type="evidence" value="ECO:0007669"/>
    <property type="project" value="UniProtKB-KW"/>
</dbReference>
<gene>
    <name evidence="6" type="ORF">FF041_24665</name>
</gene>
<name>A0A646KMG3_STRJU</name>
<dbReference type="OrthoDB" id="3812176at2"/>
<dbReference type="Pfam" id="PF01380">
    <property type="entry name" value="SIS"/>
    <property type="match status" value="1"/>
</dbReference>
<reference evidence="6 7" key="1">
    <citation type="submission" date="2019-05" db="EMBL/GenBank/DDBJ databases">
        <title>Comparative genomics and metabolomics analyses of clavulanic acid producing Streptomyces species provides insight into specialized metabolism and evolution of beta-lactam biosynthetic gene clusters.</title>
        <authorList>
            <person name="Moore M.A."/>
            <person name="Cruz-Morales P."/>
            <person name="Barona Gomez F."/>
            <person name="Kapil T."/>
        </authorList>
    </citation>
    <scope>NUCLEOTIDE SEQUENCE [LARGE SCALE GENOMIC DNA]</scope>
    <source>
        <strain evidence="6 7">NRRL 5741</strain>
    </source>
</reference>
<dbReference type="Pfam" id="PF01418">
    <property type="entry name" value="HTH_6"/>
    <property type="match status" value="1"/>
</dbReference>
<comment type="caution">
    <text evidence="6">The sequence shown here is derived from an EMBL/GenBank/DDBJ whole genome shotgun (WGS) entry which is preliminary data.</text>
</comment>
<dbReference type="InterPro" id="IPR009057">
    <property type="entry name" value="Homeodomain-like_sf"/>
</dbReference>
<dbReference type="CDD" id="cd05013">
    <property type="entry name" value="SIS_RpiR"/>
    <property type="match status" value="1"/>
</dbReference>
<dbReference type="GO" id="GO:0097367">
    <property type="term" value="F:carbohydrate derivative binding"/>
    <property type="evidence" value="ECO:0007669"/>
    <property type="project" value="InterPro"/>
</dbReference>
<evidence type="ECO:0000256" key="4">
    <source>
        <dbReference type="SAM" id="MobiDB-lite"/>
    </source>
</evidence>
<evidence type="ECO:0000313" key="7">
    <source>
        <dbReference type="Proteomes" id="UP000419138"/>
    </source>
</evidence>
<evidence type="ECO:0000259" key="5">
    <source>
        <dbReference type="PROSITE" id="PS51464"/>
    </source>
</evidence>
<dbReference type="PANTHER" id="PTHR30514:SF18">
    <property type="entry name" value="RPIR-FAMILY TRANSCRIPTIONAL REGULATOR"/>
    <property type="match status" value="1"/>
</dbReference>
<dbReference type="InterPro" id="IPR001347">
    <property type="entry name" value="SIS_dom"/>
</dbReference>
<dbReference type="InterPro" id="IPR036388">
    <property type="entry name" value="WH-like_DNA-bd_sf"/>
</dbReference>
<evidence type="ECO:0000256" key="3">
    <source>
        <dbReference type="ARBA" id="ARBA00023163"/>
    </source>
</evidence>
<keyword evidence="7" id="KW-1185">Reference proteome</keyword>
<evidence type="ECO:0000313" key="6">
    <source>
        <dbReference type="EMBL" id="MQT03270.1"/>
    </source>
</evidence>
<dbReference type="PANTHER" id="PTHR30514">
    <property type="entry name" value="GLUCOKINASE"/>
    <property type="match status" value="1"/>
</dbReference>
<feature type="domain" description="SIS" evidence="5">
    <location>
        <begin position="180"/>
        <end position="319"/>
    </location>
</feature>
<dbReference type="GO" id="GO:1901135">
    <property type="term" value="P:carbohydrate derivative metabolic process"/>
    <property type="evidence" value="ECO:0007669"/>
    <property type="project" value="InterPro"/>
</dbReference>
<dbReference type="GO" id="GO:0003700">
    <property type="term" value="F:DNA-binding transcription factor activity"/>
    <property type="evidence" value="ECO:0007669"/>
    <property type="project" value="InterPro"/>
</dbReference>
<dbReference type="SUPFAM" id="SSF53697">
    <property type="entry name" value="SIS domain"/>
    <property type="match status" value="1"/>
</dbReference>
<dbReference type="AlphaFoldDB" id="A0A646KMG3"/>
<proteinExistence type="predicted"/>
<dbReference type="PROSITE" id="PS51464">
    <property type="entry name" value="SIS"/>
    <property type="match status" value="1"/>
</dbReference>
<sequence length="350" mass="36337">MGPGPAGDAGRPVHDGEDDNRTWIFIQPSMHESVQGENGAVIDDRDEGGPGTGGDTDGGGATVAAWLDGVTAGVPLGPKAALVRQVLATQPTYCSYATAAEVAVRAEVNRATVVRFAQSLGYPGWPGLQEELRAVYLTRRFDPGAPSADDGGLLASSFARDAQNLRTLERSFDFGAARGVVRAVREARRTLVVASGTHGVPAQALAMVAASRGLPVTYEDRGGPHLANSLAGLGAGDCLVAWSFWQHYRSTTAALRVARTAGAVTCVITDTRHSPPAREARHVLVVPTEGVANIQSMTVATSVAYGLLAELTATDPAASRQAARRVSGVWRELDLFADDATGTGGRGGGD</sequence>
<feature type="region of interest" description="Disordered" evidence="4">
    <location>
        <begin position="33"/>
        <end position="59"/>
    </location>
</feature>
<keyword evidence="3" id="KW-0804">Transcription</keyword>
<protein>
    <submittedName>
        <fullName evidence="6">MurR/RpiR family transcriptional regulator</fullName>
    </submittedName>
</protein>
<accession>A0A646KMG3</accession>
<dbReference type="InterPro" id="IPR046348">
    <property type="entry name" value="SIS_dom_sf"/>
</dbReference>
<dbReference type="EMBL" id="VCLA01000167">
    <property type="protein sequence ID" value="MQT03270.1"/>
    <property type="molecule type" value="Genomic_DNA"/>
</dbReference>
<dbReference type="SUPFAM" id="SSF46689">
    <property type="entry name" value="Homeodomain-like"/>
    <property type="match status" value="1"/>
</dbReference>
<feature type="compositionally biased region" description="Gly residues" evidence="4">
    <location>
        <begin position="49"/>
        <end position="59"/>
    </location>
</feature>
<evidence type="ECO:0000256" key="1">
    <source>
        <dbReference type="ARBA" id="ARBA00023015"/>
    </source>
</evidence>
<dbReference type="InterPro" id="IPR000281">
    <property type="entry name" value="HTH_RpiR"/>
</dbReference>
<dbReference type="InterPro" id="IPR047640">
    <property type="entry name" value="RpiR-like"/>
</dbReference>
<dbReference type="Gene3D" id="1.10.10.10">
    <property type="entry name" value="Winged helix-like DNA-binding domain superfamily/Winged helix DNA-binding domain"/>
    <property type="match status" value="1"/>
</dbReference>
<keyword evidence="1" id="KW-0805">Transcription regulation</keyword>
<dbReference type="InterPro" id="IPR035472">
    <property type="entry name" value="RpiR-like_SIS"/>
</dbReference>
<organism evidence="6 7">
    <name type="scientific">Streptomyces jumonjinensis</name>
    <dbReference type="NCBI Taxonomy" id="1945"/>
    <lineage>
        <taxon>Bacteria</taxon>
        <taxon>Bacillati</taxon>
        <taxon>Actinomycetota</taxon>
        <taxon>Actinomycetes</taxon>
        <taxon>Kitasatosporales</taxon>
        <taxon>Streptomycetaceae</taxon>
        <taxon>Streptomyces</taxon>
    </lineage>
</organism>
<dbReference type="Gene3D" id="3.40.50.10490">
    <property type="entry name" value="Glucose-6-phosphate isomerase like protein, domain 1"/>
    <property type="match status" value="1"/>
</dbReference>